<reference evidence="4 5" key="1">
    <citation type="submission" date="2022-12" db="EMBL/GenBank/DDBJ databases">
        <title>Chromosome-level genome of Tegillarca granosa.</title>
        <authorList>
            <person name="Kim J."/>
        </authorList>
    </citation>
    <scope>NUCLEOTIDE SEQUENCE [LARGE SCALE GENOMIC DNA]</scope>
    <source>
        <strain evidence="4">Teg-2019</strain>
        <tissue evidence="4">Adductor muscle</tissue>
    </source>
</reference>
<evidence type="ECO:0000256" key="2">
    <source>
        <dbReference type="SAM" id="MobiDB-lite"/>
    </source>
</evidence>
<evidence type="ECO:0000259" key="3">
    <source>
        <dbReference type="PROSITE" id="PS50157"/>
    </source>
</evidence>
<name>A0ABQ9ERQ8_TEGGR</name>
<keyword evidence="5" id="KW-1185">Reference proteome</keyword>
<dbReference type="Gene3D" id="3.30.160.60">
    <property type="entry name" value="Classic Zinc Finger"/>
    <property type="match status" value="1"/>
</dbReference>
<comment type="caution">
    <text evidence="4">The sequence shown here is derived from an EMBL/GenBank/DDBJ whole genome shotgun (WGS) entry which is preliminary data.</text>
</comment>
<sequence length="540" mass="62724">MTDRFVERLKEKYPNGNLKLEKELRRLKDALGILSNETLKEHLHEKMEIDQTEADPFSECEEEMLCEAAAKTEAEYFKTQSGFKCLICLKVYKSKKQQHRHMKTHCLSYTCSSCNKTYAKKCSLKTHQKQCKASNNTSDGESSRNLICKHCKLPFMDYTTLFGHVVENHPIQSGGNIPKKPMHEETNTSVTEPSATNEETNTSTNQEYKDTKQNKTSSTTALNNNAEIISIYPNDQQKYDLLGFYADLKSDILFMLRQKRQKFGQIKWYLNTKIRMERDLEDGTQNHITTYFRSKVYISLEADDNEHNLNEAMQKMNASMEEFIHKDNEVFPLYLSKNGDGIHEIDLLYLSADSKSHYCYIKNLNRFLSVTKPNVNNQRYFCRRCLHGFTRQDLLKEHYSGLNAATHFIDQIMEEEIYIKEKLSNPEPLIMNNESEFQFQNTKNCHICGKVFTADDIKSTACIIHLTVAISDNIVFGRTMMNLRNRVNIKLVNNESALKKLVAKPSFERFQIFSEDMVGVENKMTTLLMNQPIYAEKVRD</sequence>
<evidence type="ECO:0000256" key="1">
    <source>
        <dbReference type="PROSITE-ProRule" id="PRU00042"/>
    </source>
</evidence>
<gene>
    <name evidence="4" type="ORF">KUTeg_014633</name>
</gene>
<feature type="domain" description="C2H2-type" evidence="3">
    <location>
        <begin position="109"/>
        <end position="143"/>
    </location>
</feature>
<dbReference type="Proteomes" id="UP001217089">
    <property type="component" value="Unassembled WGS sequence"/>
</dbReference>
<keyword evidence="1" id="KW-0479">Metal-binding</keyword>
<dbReference type="SMART" id="SM00355">
    <property type="entry name" value="ZnF_C2H2"/>
    <property type="match status" value="4"/>
</dbReference>
<feature type="compositionally biased region" description="Low complexity" evidence="2">
    <location>
        <begin position="191"/>
        <end position="205"/>
    </location>
</feature>
<dbReference type="InterPro" id="IPR013087">
    <property type="entry name" value="Znf_C2H2_type"/>
</dbReference>
<accession>A0ABQ9ERQ8</accession>
<evidence type="ECO:0000313" key="5">
    <source>
        <dbReference type="Proteomes" id="UP001217089"/>
    </source>
</evidence>
<proteinExistence type="predicted"/>
<feature type="domain" description="C2H2-type" evidence="3">
    <location>
        <begin position="83"/>
        <end position="105"/>
    </location>
</feature>
<protein>
    <recommendedName>
        <fullName evidence="3">C2H2-type domain-containing protein</fullName>
    </recommendedName>
</protein>
<dbReference type="EMBL" id="JARBDR010000708">
    <property type="protein sequence ID" value="KAJ8307850.1"/>
    <property type="molecule type" value="Genomic_DNA"/>
</dbReference>
<feature type="region of interest" description="Disordered" evidence="2">
    <location>
        <begin position="172"/>
        <end position="219"/>
    </location>
</feature>
<organism evidence="4 5">
    <name type="scientific">Tegillarca granosa</name>
    <name type="common">Malaysian cockle</name>
    <name type="synonym">Anadara granosa</name>
    <dbReference type="NCBI Taxonomy" id="220873"/>
    <lineage>
        <taxon>Eukaryota</taxon>
        <taxon>Metazoa</taxon>
        <taxon>Spiralia</taxon>
        <taxon>Lophotrochozoa</taxon>
        <taxon>Mollusca</taxon>
        <taxon>Bivalvia</taxon>
        <taxon>Autobranchia</taxon>
        <taxon>Pteriomorphia</taxon>
        <taxon>Arcoida</taxon>
        <taxon>Arcoidea</taxon>
        <taxon>Arcidae</taxon>
        <taxon>Tegillarca</taxon>
    </lineage>
</organism>
<keyword evidence="1" id="KW-0863">Zinc-finger</keyword>
<dbReference type="PROSITE" id="PS50157">
    <property type="entry name" value="ZINC_FINGER_C2H2_2"/>
    <property type="match status" value="2"/>
</dbReference>
<evidence type="ECO:0000313" key="4">
    <source>
        <dbReference type="EMBL" id="KAJ8307850.1"/>
    </source>
</evidence>
<keyword evidence="1" id="KW-0862">Zinc</keyword>